<accession>A0AAD3R9K0</accession>
<name>A0AAD3R9K0_LATJO</name>
<dbReference type="AlphaFoldDB" id="A0AAD3R9K0"/>
<sequence length="72" mass="7421">MSGFLFVNTSFFCGTAACEQGSAGVERSEAGTLLTITQGGVHRGVPSPCAATPPRLALSGALVLNAGYEYRR</sequence>
<reference evidence="2" key="1">
    <citation type="submission" date="2022-08" db="EMBL/GenBank/DDBJ databases">
        <title>Genome sequencing of akame (Lates japonicus).</title>
        <authorList>
            <person name="Hashiguchi Y."/>
            <person name="Takahashi H."/>
        </authorList>
    </citation>
    <scope>NUCLEOTIDE SEQUENCE</scope>
    <source>
        <strain evidence="2">Kochi</strain>
    </source>
</reference>
<evidence type="ECO:0000313" key="2">
    <source>
        <dbReference type="EMBL" id="GLD60722.1"/>
    </source>
</evidence>
<keyword evidence="1" id="KW-0732">Signal</keyword>
<dbReference type="Proteomes" id="UP001279410">
    <property type="component" value="Unassembled WGS sequence"/>
</dbReference>
<evidence type="ECO:0000256" key="1">
    <source>
        <dbReference type="SAM" id="SignalP"/>
    </source>
</evidence>
<dbReference type="EMBL" id="BRZM01000042">
    <property type="protein sequence ID" value="GLD60722.1"/>
    <property type="molecule type" value="Genomic_DNA"/>
</dbReference>
<keyword evidence="3" id="KW-1185">Reference proteome</keyword>
<gene>
    <name evidence="2" type="ORF">AKAME5_001259300</name>
</gene>
<proteinExistence type="predicted"/>
<organism evidence="2 3">
    <name type="scientific">Lates japonicus</name>
    <name type="common">Japanese lates</name>
    <dbReference type="NCBI Taxonomy" id="270547"/>
    <lineage>
        <taxon>Eukaryota</taxon>
        <taxon>Metazoa</taxon>
        <taxon>Chordata</taxon>
        <taxon>Craniata</taxon>
        <taxon>Vertebrata</taxon>
        <taxon>Euteleostomi</taxon>
        <taxon>Actinopterygii</taxon>
        <taxon>Neopterygii</taxon>
        <taxon>Teleostei</taxon>
        <taxon>Neoteleostei</taxon>
        <taxon>Acanthomorphata</taxon>
        <taxon>Carangaria</taxon>
        <taxon>Carangaria incertae sedis</taxon>
        <taxon>Centropomidae</taxon>
        <taxon>Lates</taxon>
    </lineage>
</organism>
<feature type="signal peptide" evidence="1">
    <location>
        <begin position="1"/>
        <end position="17"/>
    </location>
</feature>
<protein>
    <submittedName>
        <fullName evidence="2">MTSS I-BAR domain containing 2a</fullName>
    </submittedName>
</protein>
<comment type="caution">
    <text evidence="2">The sequence shown here is derived from an EMBL/GenBank/DDBJ whole genome shotgun (WGS) entry which is preliminary data.</text>
</comment>
<evidence type="ECO:0000313" key="3">
    <source>
        <dbReference type="Proteomes" id="UP001279410"/>
    </source>
</evidence>
<feature type="chain" id="PRO_5042023039" evidence="1">
    <location>
        <begin position="18"/>
        <end position="72"/>
    </location>
</feature>